<feature type="disulfide bond" evidence="13">
    <location>
        <begin position="2750"/>
        <end position="2759"/>
    </location>
</feature>
<feature type="region of interest" description="Disordered" evidence="16">
    <location>
        <begin position="122"/>
        <end position="327"/>
    </location>
</feature>
<dbReference type="SMART" id="SM00112">
    <property type="entry name" value="CA"/>
    <property type="match status" value="15"/>
</dbReference>
<feature type="domain" description="Cadherin" evidence="21">
    <location>
        <begin position="572"/>
        <end position="672"/>
    </location>
</feature>
<evidence type="ECO:0000256" key="17">
    <source>
        <dbReference type="SAM" id="Phobius"/>
    </source>
</evidence>
<gene>
    <name evidence="23 24" type="primary">LOC100494953</name>
</gene>
<feature type="domain" description="Laminin G" evidence="19">
    <location>
        <begin position="2501"/>
        <end position="2678"/>
    </location>
</feature>
<feature type="domain" description="Cadherin" evidence="21">
    <location>
        <begin position="1750"/>
        <end position="1854"/>
    </location>
</feature>
<feature type="domain" description="EGF-like" evidence="20">
    <location>
        <begin position="2459"/>
        <end position="2498"/>
    </location>
</feature>
<dbReference type="PROSITE" id="PS00232">
    <property type="entry name" value="CADHERIN_1"/>
    <property type="match status" value="7"/>
</dbReference>
<feature type="domain" description="Cadherin" evidence="21">
    <location>
        <begin position="1641"/>
        <end position="1748"/>
    </location>
</feature>
<dbReference type="SMART" id="SM00179">
    <property type="entry name" value="EGF_CA"/>
    <property type="match status" value="4"/>
</dbReference>
<dbReference type="InterPro" id="IPR002126">
    <property type="entry name" value="Cadherin-like_dom"/>
</dbReference>
<dbReference type="GO" id="GO:0007155">
    <property type="term" value="P:cell adhesion"/>
    <property type="evidence" value="ECO:0000318"/>
    <property type="project" value="GO_Central"/>
</dbReference>
<feature type="signal peptide" evidence="18">
    <location>
        <begin position="1"/>
        <end position="27"/>
    </location>
</feature>
<dbReference type="GO" id="GO:0007156">
    <property type="term" value="P:homophilic cell adhesion via plasma membrane adhesion molecules"/>
    <property type="evidence" value="ECO:0007669"/>
    <property type="project" value="InterPro"/>
</dbReference>
<feature type="domain" description="Laminin G" evidence="19">
    <location>
        <begin position="2257"/>
        <end position="2463"/>
    </location>
</feature>
<dbReference type="FunFam" id="2.60.40.60:FF:000234">
    <property type="entry name" value="Si:dkey-22o22.2"/>
    <property type="match status" value="1"/>
</dbReference>
<dbReference type="PROSITE" id="PS01186">
    <property type="entry name" value="EGF_2"/>
    <property type="match status" value="2"/>
</dbReference>
<dbReference type="CDD" id="cd00054">
    <property type="entry name" value="EGF_CA"/>
    <property type="match status" value="3"/>
</dbReference>
<dbReference type="FunFam" id="2.60.40.60:FF:000125">
    <property type="entry name" value="Neural-cadherin"/>
    <property type="match status" value="1"/>
</dbReference>
<feature type="domain" description="Cadherin" evidence="21">
    <location>
        <begin position="1318"/>
        <end position="1419"/>
    </location>
</feature>
<dbReference type="FunFam" id="2.60.40.60:FF:000033">
    <property type="entry name" value="FAT atypical cadherin 1"/>
    <property type="match status" value="1"/>
</dbReference>
<sequence>MGAARRAPDFHCLLFLLLMVPGCQVRAFGPGRDRKALDSDSAELLIGSHTARAPGPGGNPMGHIRIQMPRGTSADPVTLGQNRAAAERLPAPGPVTSPSLLIPTPPIGTHPVIHSRKLTAMRPGANSAPSTSIPPPAIAPSTSIPPPAIAPSTSIPPPAIAPSTSIPPPAIAPSTSIPPPAIAPSTSIPPPAIAPSTSIPPPAIAPSTSIPPPAIAPSTSIPPPAIAPSTSIPPPAIAPSTSIPPPAIAPSTSIPPPAIAPSTSIPPPAIAPSTSIPPPDIAPSTSIPPPAIAPSTSIPPPAIAPSTSIPPPAIAPSTSIPPPAIAPSTSIPPPAIAPSVAFLQSHPPFLLSSAPSSLPLYPLPRRSVRSLLPSAFSCSHTVRVPAVGALGETIFIVPDRRYRGKWFEISWPPDPPVRIESGSGRVYLTHRLQGGQTEVQVKVRNLEKDSDWYLCHITIVVPKEESLEWAMYPFPYLACVDAEAPKGTPVYQLLAHYYNDESSSSGISYYLMEGADQRFEVDKDTGAIRTTGLPLAWNKEHALTVQATDKRGKKSPYASISILVGSRPPQFTNMTYSLYVPESTAVGEKIAVVEAVSFQNKRISYFLLMNPSGLFAITQESGELSLTHAVDYESEHHLYHLLVKALEMDSGLSSVTEVMIHITDDNDCSPEFLQSIYSRDSILETIPVGTSLLQVLAQDCDSGSNAEISYYTQSLEFSVTPQGVIHSSQLLNYERANHMYEFVVVAVDSGKPPLTGTASVRLRMANVNDEAPVFSQTVYNTFLSEDAGADTLVATVHAKDPDGDGVTYVIVGGNEEGNFELDNQKGILKLSKTPRPKLMKRQYLLNVSAIDDNASGGPSSLRSFTQVVVGIYDVNDNKPVFRECAQYSEVTSVLENQPPGTFVLQVEAHDADSGLNGQVKYSLMHREGTRLAFSIDPDTGLITTLQSFDREKQREYSISVIATDQAQEPLIGICQVTIHIADINDNDPKFENSRYQYFLREDTPVGTSFLRATALDDDQGVNAAINYSIAQQQPEYFRINPSTGWVYVNQPISQTSLITRHIVATDGGNRSSNVELTVTVTNVLNQPPQWEQSKYWVSVPEDVARDTKIVTVKAVSPRGDPRVTYNMEDGLVSETNNPIRFYLKPNRSGSSASVLVSEPLDYEATQFFTLKIRAQNVAAVPLASFAIVYVNVTDVNDNVPFFTSSAYEVTVPEGAEIDTSVAQVLATDLDSGLHGKVTYVILRDGSEDHKFFSIDSESGVIYTRSTFDREKQSSYLIEVQSQDSSESARPEKQGQPNSDTAYVRIFVSDVNDNAPRFPMQRYETSVEEDKDVGYVVITVNASDEDEGANAKLRYQITNGNSKGIFDVDQEIGAIFITQALNYEQDTQFELRLVASDGKWENHTLVLINVINLNDEVPIFSQTEFHGSILEAITDLPVYVLQVSATDPDQEADQSALQYSLHGQGANSEFIIDQFNGKIYIQKELDREQRATWRFLVLATDENGEGLTGFADVIIDVKDVNDNEPTFLCTTDGCFMGYIPENSPADTTVMEMTAFDLDDPKSGRNALLTYRIVQNVQNEINLNLFAIHPSTGSIYTVLGSLDREKNDKYLIVVEAKDGGGLSGTGTATILISDINDHAPVFTQNVYTAMVPENFTINSEVAVLYAWDLDEGENAMMTFSIIGGDDDRKFFIETDKIHKRGIIRLRKKMDYERIHERSFNLTVKVEDMDFYSIAYCVIQVEDSNDHAPVFYPAVLEAISLPEDVSIGTTVVHLSAIDLDSGQNGKFSYHILNSSDVGGLFSVATDGWVVVAGHLDRETLAEHNLVILATDLGEPALTGSTSVLIIIGDVNDNAPEFEAQYSPMIWENTESPHILQVNKTSTLLHVRDNDTEVNGAPFAFSLVHDPFNVHDFSLQDLHNGSAIITVLRSFDREVHQVFYLPILITDSGNPPLSSTNTLTILIGDINDHPHSSGHLDCTVYSYKGILPTVTLGKVPAPDLDEWEHKMYYLEGKSRVFSLNEATGLLTMKEGAIPGVYKLRVKVSDGTWPDVISTVRIVVHDITEEAALNAISVRISGFTAEDFVLRPPDKISKYELMKYLLLEILQAELDNIHIFSVLNTPGLSGCMDIWFAVSGDTRHQAEKLNGIVASSREKIESTLGVQVTQIGEYECENVKCSHQTGCLVRSSYKQTPTMITAGSVSFGSVTILTKALCSCPSREHQHLSCSSYERNPCLNGGICVDGNMGYRCECPLSFHGPECQQTKHTFIGQGYAWFPPMALCYESQISLDFITEKGNGLLLFNGPMSPSKYRQTEDFIALELQNGSPLLAINHGSGTLLLQFSTKQNLADRRWHNIRIESNGKKVKMILDHCSDALANEADGIRQPLHDRSSCEVSTGTPGNKRFLDVYQPLQLGGVKHVLPSLHPALQFSGFIGCLRNLKVDSKVYDLEQPLESLNSIPGCTMTDGLCAVTGSPPCGGHGFCISDLSSIRCHCHPGYHGDNCETVLQEWNFEKDSWIHYQLHILPSLHSLSVQLMVRTRMASCTILSFVSTNKSSFLRLEVVEGNFAVRFNFGEREHLITLPALRIDHGQWTSLSFERYDNSFTLMINKGGGDHELTSVMGTSRLFDVDSSSILLGTSLLQGGRNDFQGCLRDIRLNGRHLPLDGLENGYSSTVSVQGVSRGCHSDACRSQPCQSPLNCIDLWRKYECRCPADEVEVINNMTGQKHCYPSPCMRWSCRNGGTCVAQSHQKYVCQCRDGYKGRICESIQINTAKMIGLSSGSILAISMCLLIFIALLVSYTVWSQWGSSKFHKGGVYHIPPEHESWEDIRESVINFSEESGIEHNQCWKKASKASGEVVHKSTKITNGYDKHKLKRPLRENVQQLCSSENDLVLPRPHQPAEESHTGKSTNATFHKLQISTENRHPSFQFYVPQMLWAADNDMKSHPPDLLHSYTTEGQGSPTGSLSSLDSSSTDEDFNYDVLQEWGSKFDRLKELYRSPSDKDT</sequence>
<dbReference type="InterPro" id="IPR056370">
    <property type="entry name" value="Shg-like_Ig-like"/>
</dbReference>
<dbReference type="FunFam" id="2.60.40.60:FF:000020">
    <property type="entry name" value="Dachsous cadherin-related 1b"/>
    <property type="match status" value="1"/>
</dbReference>
<evidence type="ECO:0000313" key="23">
    <source>
        <dbReference type="RefSeq" id="XP_031759339.1"/>
    </source>
</evidence>
<evidence type="ECO:0000256" key="8">
    <source>
        <dbReference type="ARBA" id="ARBA00022989"/>
    </source>
</evidence>
<keyword evidence="22" id="KW-1185">Reference proteome</keyword>
<dbReference type="FunFam" id="2.60.40.60:FF:000157">
    <property type="entry name" value="Neural-cadherin"/>
    <property type="match status" value="1"/>
</dbReference>
<evidence type="ECO:0000313" key="22">
    <source>
        <dbReference type="Proteomes" id="UP000008143"/>
    </source>
</evidence>
<feature type="disulfide bond" evidence="13">
    <location>
        <begin position="2488"/>
        <end position="2497"/>
    </location>
</feature>
<dbReference type="GO" id="GO:0090251">
    <property type="term" value="P:protein localization involved in establishment of planar polarity"/>
    <property type="evidence" value="ECO:0007669"/>
    <property type="project" value="UniProtKB-ARBA"/>
</dbReference>
<evidence type="ECO:0000256" key="4">
    <source>
        <dbReference type="ARBA" id="ARBA00022729"/>
    </source>
</evidence>
<dbReference type="FunFam" id="2.60.40.60:FF:000224">
    <property type="entry name" value="Si:dkey-22o22.2"/>
    <property type="match status" value="1"/>
</dbReference>
<feature type="chain" id="PRO_5035198573" evidence="18">
    <location>
        <begin position="28"/>
        <end position="2999"/>
    </location>
</feature>
<evidence type="ECO:0000259" key="19">
    <source>
        <dbReference type="PROSITE" id="PS50025"/>
    </source>
</evidence>
<dbReference type="KEGG" id="xtr:100494953"/>
<feature type="domain" description="Cadherin" evidence="21">
    <location>
        <begin position="1854"/>
        <end position="1968"/>
    </location>
</feature>
<feature type="domain" description="Cadherin" evidence="21">
    <location>
        <begin position="1091"/>
        <end position="1202"/>
    </location>
</feature>
<feature type="compositionally biased region" description="Low complexity" evidence="16">
    <location>
        <begin position="2954"/>
        <end position="2966"/>
    </location>
</feature>
<feature type="domain" description="EGF-like" evidence="20">
    <location>
        <begin position="2217"/>
        <end position="2256"/>
    </location>
</feature>
<dbReference type="InterPro" id="IPR000742">
    <property type="entry name" value="EGF"/>
</dbReference>
<keyword evidence="6 12" id="KW-0106">Calcium</keyword>
<feature type="disulfide bond" evidence="13">
    <location>
        <begin position="2246"/>
        <end position="2255"/>
    </location>
</feature>
<dbReference type="SMART" id="SM00282">
    <property type="entry name" value="LamG"/>
    <property type="match status" value="2"/>
</dbReference>
<dbReference type="OrthoDB" id="26203at2759"/>
<dbReference type="PROSITE" id="PS00010">
    <property type="entry name" value="ASX_HYDROXYL"/>
    <property type="match status" value="1"/>
</dbReference>
<evidence type="ECO:0000256" key="5">
    <source>
        <dbReference type="ARBA" id="ARBA00022737"/>
    </source>
</evidence>
<dbReference type="InterPro" id="IPR015919">
    <property type="entry name" value="Cadherin-like_sf"/>
</dbReference>
<dbReference type="Xenbase" id="XB-GENE-29082483">
    <property type="gene designation" value="LOC100494953"/>
</dbReference>
<evidence type="ECO:0000256" key="6">
    <source>
        <dbReference type="ARBA" id="ARBA00022837"/>
    </source>
</evidence>
<keyword evidence="5" id="KW-0677">Repeat</keyword>
<dbReference type="Gene3D" id="2.60.40.60">
    <property type="entry name" value="Cadherins"/>
    <property type="match status" value="14"/>
</dbReference>
<feature type="domain" description="Cadherin" evidence="21">
    <location>
        <begin position="775"/>
        <end position="881"/>
    </location>
</feature>
<evidence type="ECO:0000256" key="3">
    <source>
        <dbReference type="ARBA" id="ARBA00022692"/>
    </source>
</evidence>
<dbReference type="FunFam" id="2.60.40.60:FF:000299">
    <property type="entry name" value="Predicted protein"/>
    <property type="match status" value="1"/>
</dbReference>
<dbReference type="Pfam" id="PF16058">
    <property type="entry name" value="Mucin-like"/>
    <property type="match status" value="1"/>
</dbReference>
<dbReference type="FunFam" id="2.60.40.60:FF:000232">
    <property type="entry name" value="Neural-cadherin"/>
    <property type="match status" value="1"/>
</dbReference>
<dbReference type="GeneID" id="100494953"/>
<dbReference type="CDD" id="cd11304">
    <property type="entry name" value="Cadherin_repeat"/>
    <property type="match status" value="15"/>
</dbReference>
<comment type="caution">
    <text evidence="13">Lacks conserved residue(s) required for the propagation of feature annotation.</text>
</comment>
<dbReference type="PANTHER" id="PTHR24027:SF432">
    <property type="entry name" value="EGF-LIKE DOMAIN-CONTAINING PROTEIN"/>
    <property type="match status" value="1"/>
</dbReference>
<feature type="region of interest" description="Disordered" evidence="16">
    <location>
        <begin position="2942"/>
        <end position="2969"/>
    </location>
</feature>
<dbReference type="FunFam" id="2.10.25.10:FF:000562">
    <property type="entry name" value="Neural-cadherin"/>
    <property type="match status" value="1"/>
</dbReference>
<comment type="function">
    <text evidence="15">Cadherins are calcium-dependent cell adhesion proteins.</text>
</comment>
<dbReference type="InterPro" id="IPR020894">
    <property type="entry name" value="Cadherin_CS"/>
</dbReference>
<evidence type="ECO:0000256" key="2">
    <source>
        <dbReference type="ARBA" id="ARBA00022536"/>
    </source>
</evidence>
<dbReference type="FunFam" id="2.60.120.200:FF:000215">
    <property type="entry name" value="Si:dkey-22o22.2"/>
    <property type="match status" value="1"/>
</dbReference>
<dbReference type="FunFam" id="2.60.40.60:FF:000136">
    <property type="entry name" value="Neural-cadherin"/>
    <property type="match status" value="1"/>
</dbReference>
<dbReference type="PRINTS" id="PR00205">
    <property type="entry name" value="CADHERIN"/>
</dbReference>
<dbReference type="InterPro" id="IPR001791">
    <property type="entry name" value="Laminin_G"/>
</dbReference>
<dbReference type="InterPro" id="IPR001881">
    <property type="entry name" value="EGF-like_Ca-bd_dom"/>
</dbReference>
<dbReference type="InterPro" id="IPR027397">
    <property type="entry name" value="Catenin-bd_sf"/>
</dbReference>
<dbReference type="SUPFAM" id="SSF49313">
    <property type="entry name" value="Cadherin-like"/>
    <property type="match status" value="15"/>
</dbReference>
<dbReference type="FunFam" id="2.60.40.60:FF:000204">
    <property type="entry name" value="Neural-cadherin"/>
    <property type="match status" value="1"/>
</dbReference>
<evidence type="ECO:0000256" key="15">
    <source>
        <dbReference type="RuleBase" id="RU004357"/>
    </source>
</evidence>
<dbReference type="InterPro" id="IPR000152">
    <property type="entry name" value="EGF-type_Asp/Asn_hydroxyl_site"/>
</dbReference>
<feature type="region of interest" description="Disordered" evidence="16">
    <location>
        <begin position="1279"/>
        <end position="1298"/>
    </location>
</feature>
<dbReference type="OMA" id="PYHTSQK"/>
<dbReference type="PROSITE" id="PS50268">
    <property type="entry name" value="CADHERIN_2"/>
    <property type="match status" value="13"/>
</dbReference>
<keyword evidence="10 13" id="KW-1015">Disulfide bond</keyword>
<reference evidence="23" key="1">
    <citation type="submission" date="2025-08" db="UniProtKB">
        <authorList>
            <consortium name="RefSeq"/>
        </authorList>
    </citation>
    <scope>IDENTIFICATION</scope>
    <source>
        <strain evidence="23">Nigerian</strain>
        <tissue evidence="23">Liver and blood</tissue>
    </source>
</reference>
<dbReference type="Gene3D" id="4.10.900.10">
    <property type="entry name" value="TCF3-CBD (Catenin binding domain)"/>
    <property type="match status" value="1"/>
</dbReference>
<evidence type="ECO:0000259" key="21">
    <source>
        <dbReference type="PROSITE" id="PS50268"/>
    </source>
</evidence>
<dbReference type="FunFam" id="2.10.25.10:FF:001315">
    <property type="entry name" value="Uncharacterized protein"/>
    <property type="match status" value="1"/>
</dbReference>
<dbReference type="SMART" id="SM00181">
    <property type="entry name" value="EGF"/>
    <property type="match status" value="4"/>
</dbReference>
<evidence type="ECO:0000256" key="14">
    <source>
        <dbReference type="RuleBase" id="RU003318"/>
    </source>
</evidence>
<feature type="domain" description="Cadherin" evidence="21">
    <location>
        <begin position="1420"/>
        <end position="1526"/>
    </location>
</feature>
<keyword evidence="9 17" id="KW-0472">Membrane</keyword>
<dbReference type="Pfam" id="PF02210">
    <property type="entry name" value="Laminin_G_2"/>
    <property type="match status" value="2"/>
</dbReference>
<dbReference type="PROSITE" id="PS00022">
    <property type="entry name" value="EGF_1"/>
    <property type="match status" value="3"/>
</dbReference>
<dbReference type="Pfam" id="PF24811">
    <property type="entry name" value="Ig_Shg"/>
    <property type="match status" value="1"/>
</dbReference>
<evidence type="ECO:0000256" key="16">
    <source>
        <dbReference type="SAM" id="MobiDB-lite"/>
    </source>
</evidence>
<dbReference type="GO" id="GO:0005886">
    <property type="term" value="C:plasma membrane"/>
    <property type="evidence" value="ECO:0000318"/>
    <property type="project" value="GO_Central"/>
</dbReference>
<evidence type="ECO:0000313" key="24">
    <source>
        <dbReference type="Xenbase" id="XB-GENE-29082483"/>
    </source>
</evidence>
<dbReference type="RefSeq" id="XP_031759339.1">
    <property type="nucleotide sequence ID" value="XM_031903479.1"/>
</dbReference>
<evidence type="ECO:0000256" key="9">
    <source>
        <dbReference type="ARBA" id="ARBA00023136"/>
    </source>
</evidence>
<feature type="domain" description="EGF-like" evidence="20">
    <location>
        <begin position="2723"/>
        <end position="2760"/>
    </location>
</feature>
<dbReference type="FunFam" id="2.60.40.60:FF:000119">
    <property type="entry name" value="neural-cadherin isoform X1"/>
    <property type="match status" value="1"/>
</dbReference>
<dbReference type="Gene3D" id="2.10.25.10">
    <property type="entry name" value="Laminin"/>
    <property type="match status" value="3"/>
</dbReference>
<feature type="domain" description="Cadherin" evidence="21">
    <location>
        <begin position="885"/>
        <end position="990"/>
    </location>
</feature>
<dbReference type="InterPro" id="IPR039808">
    <property type="entry name" value="Cadherin"/>
</dbReference>
<dbReference type="GO" id="GO:0016327">
    <property type="term" value="C:apicolateral plasma membrane"/>
    <property type="evidence" value="ECO:0007669"/>
    <property type="project" value="UniProtKB-ARBA"/>
</dbReference>
<dbReference type="FunFam" id="2.60.40.60:FF:000196">
    <property type="entry name" value="Si:dkey-22o22.2"/>
    <property type="match status" value="1"/>
</dbReference>
<dbReference type="SUPFAM" id="SSF49899">
    <property type="entry name" value="Concanavalin A-like lectins/glucanases"/>
    <property type="match status" value="2"/>
</dbReference>
<dbReference type="PROSITE" id="PS50026">
    <property type="entry name" value="EGF_3"/>
    <property type="match status" value="3"/>
</dbReference>
<keyword evidence="4 18" id="KW-0732">Signal</keyword>
<proteinExistence type="predicted"/>
<dbReference type="Pfam" id="PF01049">
    <property type="entry name" value="CADH_Y-type_LIR"/>
    <property type="match status" value="1"/>
</dbReference>
<feature type="domain" description="Cadherin" evidence="21">
    <location>
        <begin position="1203"/>
        <end position="1317"/>
    </location>
</feature>
<dbReference type="Pfam" id="PF00028">
    <property type="entry name" value="Cadherin"/>
    <property type="match status" value="10"/>
</dbReference>
<evidence type="ECO:0000256" key="11">
    <source>
        <dbReference type="ARBA" id="ARBA00023180"/>
    </source>
</evidence>
<keyword evidence="7 14" id="KW-0130">Cell adhesion</keyword>
<dbReference type="FunFam" id="2.60.40.60:FF:000035">
    <property type="entry name" value="Protocadherin Fat 3"/>
    <property type="match status" value="1"/>
</dbReference>
<comment type="subcellular location">
    <subcellularLocation>
        <location evidence="1 14">Cell membrane</location>
        <topology evidence="1 14">Single-pass type I membrane protein</topology>
    </subcellularLocation>
</comment>
<dbReference type="FunFam" id="2.60.120.200:FF:000040">
    <property type="entry name" value="neural-cadherin isoform X1"/>
    <property type="match status" value="1"/>
</dbReference>
<dbReference type="Gene3D" id="2.60.120.200">
    <property type="match status" value="2"/>
</dbReference>
<accession>A0A8J1JN79</accession>
<keyword evidence="8 17" id="KW-1133">Transmembrane helix</keyword>
<organism evidence="22 23">
    <name type="scientific">Xenopus tropicalis</name>
    <name type="common">Western clawed frog</name>
    <name type="synonym">Silurana tropicalis</name>
    <dbReference type="NCBI Taxonomy" id="8364"/>
    <lineage>
        <taxon>Eukaryota</taxon>
        <taxon>Metazoa</taxon>
        <taxon>Chordata</taxon>
        <taxon>Craniata</taxon>
        <taxon>Vertebrata</taxon>
        <taxon>Euteleostomi</taxon>
        <taxon>Amphibia</taxon>
        <taxon>Batrachia</taxon>
        <taxon>Anura</taxon>
        <taxon>Pipoidea</taxon>
        <taxon>Pipidae</taxon>
        <taxon>Xenopodinae</taxon>
        <taxon>Xenopus</taxon>
        <taxon>Silurana</taxon>
    </lineage>
</organism>
<protein>
    <submittedName>
        <fullName evidence="23">Neural-cadherin isoform X1</fullName>
    </submittedName>
</protein>
<feature type="domain" description="Cadherin" evidence="21">
    <location>
        <begin position="1538"/>
        <end position="1640"/>
    </location>
</feature>
<feature type="region of interest" description="Disordered" evidence="16">
    <location>
        <begin position="2884"/>
        <end position="2905"/>
    </location>
</feature>
<keyword evidence="11" id="KW-0325">Glycoprotein</keyword>
<dbReference type="PANTHER" id="PTHR24027">
    <property type="entry name" value="CADHERIN-23"/>
    <property type="match status" value="1"/>
</dbReference>
<dbReference type="AGR" id="Xenbase:XB-GENE-29082483"/>
<dbReference type="Proteomes" id="UP000008143">
    <property type="component" value="Chromosome 6"/>
</dbReference>
<evidence type="ECO:0000256" key="13">
    <source>
        <dbReference type="PROSITE-ProRule" id="PRU00076"/>
    </source>
</evidence>
<dbReference type="FunFam" id="2.60.40.60:FF:000024">
    <property type="entry name" value="FAT atypical cadherin 3"/>
    <property type="match status" value="1"/>
</dbReference>
<evidence type="ECO:0000256" key="10">
    <source>
        <dbReference type="ARBA" id="ARBA00023157"/>
    </source>
</evidence>
<evidence type="ECO:0000259" key="20">
    <source>
        <dbReference type="PROSITE" id="PS50026"/>
    </source>
</evidence>
<keyword evidence="3 14" id="KW-0812">Transmembrane</keyword>
<dbReference type="PROSITE" id="PS50025">
    <property type="entry name" value="LAM_G_DOMAIN"/>
    <property type="match status" value="2"/>
</dbReference>
<evidence type="ECO:0000256" key="7">
    <source>
        <dbReference type="ARBA" id="ARBA00022889"/>
    </source>
</evidence>
<dbReference type="GO" id="GO:0005509">
    <property type="term" value="F:calcium ion binding"/>
    <property type="evidence" value="ECO:0007669"/>
    <property type="project" value="UniProtKB-UniRule"/>
</dbReference>
<dbReference type="InterPro" id="IPR000233">
    <property type="entry name" value="Cadherin_Y-type_LIR"/>
</dbReference>
<evidence type="ECO:0000256" key="12">
    <source>
        <dbReference type="PROSITE-ProRule" id="PRU00043"/>
    </source>
</evidence>
<keyword evidence="2 13" id="KW-0245">EGF-like domain</keyword>
<feature type="domain" description="Cadherin" evidence="21">
    <location>
        <begin position="681"/>
        <end position="774"/>
    </location>
</feature>
<feature type="compositionally biased region" description="Pro residues" evidence="16">
    <location>
        <begin position="132"/>
        <end position="327"/>
    </location>
</feature>
<dbReference type="SUPFAM" id="SSF57196">
    <property type="entry name" value="EGF/Laminin"/>
    <property type="match status" value="1"/>
</dbReference>
<dbReference type="GO" id="GO:0050839">
    <property type="term" value="F:cell adhesion molecule binding"/>
    <property type="evidence" value="ECO:0000318"/>
    <property type="project" value="GO_Central"/>
</dbReference>
<feature type="domain" description="Cadherin" evidence="21">
    <location>
        <begin position="991"/>
        <end position="1090"/>
    </location>
</feature>
<evidence type="ECO:0000256" key="18">
    <source>
        <dbReference type="SAM" id="SignalP"/>
    </source>
</evidence>
<dbReference type="FunFam" id="4.10.900.10:FF:000007">
    <property type="entry name" value="Cadherin 22"/>
    <property type="match status" value="1"/>
</dbReference>
<dbReference type="CDD" id="cd00110">
    <property type="entry name" value="LamG"/>
    <property type="match status" value="2"/>
</dbReference>
<dbReference type="GO" id="GO:0035332">
    <property type="term" value="P:positive regulation of hippo signaling"/>
    <property type="evidence" value="ECO:0007669"/>
    <property type="project" value="UniProtKB-ARBA"/>
</dbReference>
<dbReference type="InterPro" id="IPR032059">
    <property type="entry name" value="Mucin-like"/>
</dbReference>
<name>A0A8J1JN79_XENTR</name>
<feature type="transmembrane region" description="Helical" evidence="17">
    <location>
        <begin position="2777"/>
        <end position="2797"/>
    </location>
</feature>
<evidence type="ECO:0000256" key="1">
    <source>
        <dbReference type="ARBA" id="ARBA00004251"/>
    </source>
</evidence>
<dbReference type="InterPro" id="IPR013320">
    <property type="entry name" value="ConA-like_dom_sf"/>
</dbReference>